<sequence length="113" mass="12747">MAGEPITKLHQGVLLIGKSIDLTRTFLGEELCLKQARKKERTIPLVLFSLDSSSLLSLDHLYSRLSGQPQTEAWPELFGDGCRRWFRACFHISIEAASDLDIWRLSLCDQAEG</sequence>
<name>A0A6N2JX85_SALVM</name>
<protein>
    <submittedName>
        <fullName evidence="1">Uncharacterized protein</fullName>
    </submittedName>
</protein>
<accession>A0A6N2JX85</accession>
<dbReference type="AlphaFoldDB" id="A0A6N2JX85"/>
<dbReference type="EMBL" id="CAADRP010000001">
    <property type="protein sequence ID" value="VFU20069.1"/>
    <property type="molecule type" value="Genomic_DNA"/>
</dbReference>
<organism evidence="1">
    <name type="scientific">Salix viminalis</name>
    <name type="common">Common osier</name>
    <name type="synonym">Basket willow</name>
    <dbReference type="NCBI Taxonomy" id="40686"/>
    <lineage>
        <taxon>Eukaryota</taxon>
        <taxon>Viridiplantae</taxon>
        <taxon>Streptophyta</taxon>
        <taxon>Embryophyta</taxon>
        <taxon>Tracheophyta</taxon>
        <taxon>Spermatophyta</taxon>
        <taxon>Magnoliopsida</taxon>
        <taxon>eudicotyledons</taxon>
        <taxon>Gunneridae</taxon>
        <taxon>Pentapetalae</taxon>
        <taxon>rosids</taxon>
        <taxon>fabids</taxon>
        <taxon>Malpighiales</taxon>
        <taxon>Salicaceae</taxon>
        <taxon>Saliceae</taxon>
        <taxon>Salix</taxon>
    </lineage>
</organism>
<evidence type="ECO:0000313" key="1">
    <source>
        <dbReference type="EMBL" id="VFU20069.1"/>
    </source>
</evidence>
<proteinExistence type="predicted"/>
<reference evidence="1" key="1">
    <citation type="submission" date="2019-03" db="EMBL/GenBank/DDBJ databases">
        <authorList>
            <person name="Mank J."/>
            <person name="Almeida P."/>
        </authorList>
    </citation>
    <scope>NUCLEOTIDE SEQUENCE</scope>
    <source>
        <strain evidence="1">78183</strain>
    </source>
</reference>
<gene>
    <name evidence="1" type="ORF">SVIM_LOCUS2523</name>
</gene>